<evidence type="ECO:0000313" key="4">
    <source>
        <dbReference type="Proteomes" id="UP001141552"/>
    </source>
</evidence>
<dbReference type="Pfam" id="PF00161">
    <property type="entry name" value="RIP"/>
    <property type="match status" value="1"/>
</dbReference>
<dbReference type="GO" id="GO:0030598">
    <property type="term" value="F:rRNA N-glycosylase activity"/>
    <property type="evidence" value="ECO:0007669"/>
    <property type="project" value="UniProtKB-EC"/>
</dbReference>
<dbReference type="EMBL" id="JAKUCV010004140">
    <property type="protein sequence ID" value="KAJ4836379.1"/>
    <property type="molecule type" value="Genomic_DNA"/>
</dbReference>
<gene>
    <name evidence="3" type="ORF">Tsubulata_024140</name>
</gene>
<keyword evidence="4" id="KW-1185">Reference proteome</keyword>
<dbReference type="GO" id="GO:0006952">
    <property type="term" value="P:defense response"/>
    <property type="evidence" value="ECO:0007669"/>
    <property type="project" value="UniProtKB-KW"/>
</dbReference>
<dbReference type="Proteomes" id="UP001141552">
    <property type="component" value="Unassembled WGS sequence"/>
</dbReference>
<keyword evidence="2" id="KW-1133">Transmembrane helix</keyword>
<dbReference type="InterPro" id="IPR036041">
    <property type="entry name" value="Ribosome-inact_prot_sf"/>
</dbReference>
<comment type="similarity">
    <text evidence="1">Belongs to the ribosome-inactivating protein family.</text>
</comment>
<dbReference type="SUPFAM" id="SSF56371">
    <property type="entry name" value="Ribosome inactivating proteins (RIP)"/>
    <property type="match status" value="1"/>
</dbReference>
<sequence>MQGREEVYLGRLVLTDVKGKYRSSILDIRAEIGKRGKTIIIHYIVKDDHGNEFVMHKRMIVLPKGLIYILDVVVEDEGEEFETTLKFSSEDFYQVGFQNNISGRWFCCNDKKAFFPKHTTPLPFSSHLPPRKELNKHPIGFAQLKEAIKALARAKKSDNQDMIKEKFFVTVIMVPEAVRSDHILDECCARVRMDEDLGNEIHKWADRCVDLLAYHCTDGEYQVREHYKFVTEDMDQNAIICEMIRRMAVLKDPEEKEIQEVLWRMGNTAPVVSECVTCREEECKGQAYEAGNQSTSDSYSLLKYGNVIIEHFIVSLPAIFSLVTGRHLPEIFIVKRNHIMNPTPTAIFPVEAGRRLTEIFIVKSNNIMNATSTVKRNHIMNPTPTAISTLQPARSLPGIFIVKRNHIMNPTPTAISARCLPGIFIVKRSHIMNPTSTAIFPLQPRLPELFIINRNHILNTTSTAIPPLQPARSLPDSSRCHRFGWWIVDQYYYCAGGDQLGLRWSPYRRDLAGVVVLLLLLIFHLLLLLLLFYLLLLFFLLLLQYLMISHQKKIVAVVVVDGDAGDGDGGHSGSAKTRLKIEKLGHSSFNGATMEVNHRRHQNRQERLGLCSPWSPCTANQRSRSTVGIAVAINRSHLIEPPRRATLLLTAPPLPSSLIWLFFGSFDVGQIRPQIGLIVCFVVWVGILMVAVKMDLDLVAIGGSVG</sequence>
<organism evidence="3 4">
    <name type="scientific">Turnera subulata</name>
    <dbReference type="NCBI Taxonomy" id="218843"/>
    <lineage>
        <taxon>Eukaryota</taxon>
        <taxon>Viridiplantae</taxon>
        <taxon>Streptophyta</taxon>
        <taxon>Embryophyta</taxon>
        <taxon>Tracheophyta</taxon>
        <taxon>Spermatophyta</taxon>
        <taxon>Magnoliopsida</taxon>
        <taxon>eudicotyledons</taxon>
        <taxon>Gunneridae</taxon>
        <taxon>Pentapetalae</taxon>
        <taxon>rosids</taxon>
        <taxon>fabids</taxon>
        <taxon>Malpighiales</taxon>
        <taxon>Passifloraceae</taxon>
        <taxon>Turnera</taxon>
    </lineage>
</organism>
<dbReference type="AlphaFoldDB" id="A0A9Q0FT96"/>
<proteinExistence type="inferred from homology"/>
<evidence type="ECO:0000313" key="3">
    <source>
        <dbReference type="EMBL" id="KAJ4836379.1"/>
    </source>
</evidence>
<dbReference type="InterPro" id="IPR001574">
    <property type="entry name" value="Ribosome_inactivat_prot"/>
</dbReference>
<keyword evidence="1" id="KW-0652">Protein synthesis inhibitor</keyword>
<protein>
    <submittedName>
        <fullName evidence="3">Uncharacterized protein</fullName>
    </submittedName>
</protein>
<keyword evidence="1" id="KW-0378">Hydrolase</keyword>
<dbReference type="InterPro" id="IPR016138">
    <property type="entry name" value="Ribosome_inactivat_prot_sub1"/>
</dbReference>
<dbReference type="GO" id="GO:0090729">
    <property type="term" value="F:toxin activity"/>
    <property type="evidence" value="ECO:0007669"/>
    <property type="project" value="UniProtKB-KW"/>
</dbReference>
<accession>A0A9Q0FT96</accession>
<dbReference type="GO" id="GO:0017148">
    <property type="term" value="P:negative regulation of translation"/>
    <property type="evidence" value="ECO:0007669"/>
    <property type="project" value="UniProtKB-KW"/>
</dbReference>
<reference evidence="3" key="2">
    <citation type="journal article" date="2023" name="Plants (Basel)">
        <title>Annotation of the Turnera subulata (Passifloraceae) Draft Genome Reveals the S-Locus Evolved after the Divergence of Turneroideae from Passifloroideae in a Stepwise Manner.</title>
        <authorList>
            <person name="Henning P.M."/>
            <person name="Roalson E.H."/>
            <person name="Mir W."/>
            <person name="McCubbin A.G."/>
            <person name="Shore J.S."/>
        </authorList>
    </citation>
    <scope>NUCLEOTIDE SEQUENCE</scope>
    <source>
        <strain evidence="3">F60SS</strain>
    </source>
</reference>
<evidence type="ECO:0000256" key="1">
    <source>
        <dbReference type="RuleBase" id="RU004915"/>
    </source>
</evidence>
<keyword evidence="1" id="KW-0611">Plant defense</keyword>
<keyword evidence="1" id="KW-0800">Toxin</keyword>
<comment type="catalytic activity">
    <reaction evidence="1">
        <text>Endohydrolysis of the N-glycosidic bond at one specific adenosine on the 28S rRNA.</text>
        <dbReference type="EC" id="3.2.2.22"/>
    </reaction>
</comment>
<evidence type="ECO:0000256" key="2">
    <source>
        <dbReference type="SAM" id="Phobius"/>
    </source>
</evidence>
<name>A0A9Q0FT96_9ROSI</name>
<keyword evidence="2" id="KW-0812">Transmembrane</keyword>
<keyword evidence="2" id="KW-0472">Membrane</keyword>
<feature type="transmembrane region" description="Helical" evidence="2">
    <location>
        <begin position="511"/>
        <end position="543"/>
    </location>
</feature>
<comment type="caution">
    <text evidence="3">The sequence shown here is derived from an EMBL/GenBank/DDBJ whole genome shotgun (WGS) entry which is preliminary data.</text>
</comment>
<reference evidence="3" key="1">
    <citation type="submission" date="2022-02" db="EMBL/GenBank/DDBJ databases">
        <authorList>
            <person name="Henning P.M."/>
            <person name="McCubbin A.G."/>
            <person name="Shore J.S."/>
        </authorList>
    </citation>
    <scope>NUCLEOTIDE SEQUENCE</scope>
    <source>
        <strain evidence="3">F60SS</strain>
        <tissue evidence="3">Leaves</tissue>
    </source>
</reference>
<dbReference type="Gene3D" id="3.40.420.10">
    <property type="entry name" value="Ricin (A subunit), domain 1"/>
    <property type="match status" value="1"/>
</dbReference>
<feature type="transmembrane region" description="Helical" evidence="2">
    <location>
        <begin position="675"/>
        <end position="692"/>
    </location>
</feature>